<gene>
    <name evidence="2" type="ORF">IEE83_23590</name>
</gene>
<accession>A0ABR9WH89</accession>
<keyword evidence="1" id="KW-1133">Transmembrane helix</keyword>
<name>A0ABR9WH89_9BACT</name>
<sequence length="179" mass="20520">MASRFQKFRFSLETSLSILAVVSSFCAIGITFYQVYLQRIEHYAAALPYLMVSITNFSEDKTPEYTLEVSNKGVGLAKIEKLEIWYKKKKVENENALIRTLIAKDTTTSRVFSSLWKGRVISPGEQFNWIKLSGPGAQSLRDEIDKGNVEFRILFSSIYDEKWYFNSMVGKSLIEVAEE</sequence>
<evidence type="ECO:0000313" key="3">
    <source>
        <dbReference type="Proteomes" id="UP000634134"/>
    </source>
</evidence>
<evidence type="ECO:0000256" key="1">
    <source>
        <dbReference type="SAM" id="Phobius"/>
    </source>
</evidence>
<keyword evidence="3" id="KW-1185">Reference proteome</keyword>
<protein>
    <submittedName>
        <fullName evidence="2">Uncharacterized protein</fullName>
    </submittedName>
</protein>
<keyword evidence="1" id="KW-0472">Membrane</keyword>
<dbReference type="EMBL" id="JACYGY010000001">
    <property type="protein sequence ID" value="MBE9464878.1"/>
    <property type="molecule type" value="Genomic_DNA"/>
</dbReference>
<dbReference type="Proteomes" id="UP000634134">
    <property type="component" value="Unassembled WGS sequence"/>
</dbReference>
<proteinExistence type="predicted"/>
<feature type="transmembrane region" description="Helical" evidence="1">
    <location>
        <begin position="12"/>
        <end position="33"/>
    </location>
</feature>
<reference evidence="3" key="1">
    <citation type="submission" date="2023-07" db="EMBL/GenBank/DDBJ databases">
        <title>Dyadobacter sp. nov 'subterranea' isolated from contaminted grondwater.</title>
        <authorList>
            <person name="Szabo I."/>
            <person name="Al-Omari J."/>
            <person name="Szerdahelyi S.G."/>
            <person name="Rado J."/>
        </authorList>
    </citation>
    <scope>NUCLEOTIDE SEQUENCE [LARGE SCALE GENOMIC DNA]</scope>
    <source>
        <strain evidence="3">UP-52</strain>
    </source>
</reference>
<evidence type="ECO:0000313" key="2">
    <source>
        <dbReference type="EMBL" id="MBE9464878.1"/>
    </source>
</evidence>
<dbReference type="RefSeq" id="WP_194122903.1">
    <property type="nucleotide sequence ID" value="NZ_JACYGY010000001.1"/>
</dbReference>
<organism evidence="2 3">
    <name type="scientific">Dyadobacter subterraneus</name>
    <dbReference type="NCBI Taxonomy" id="2773304"/>
    <lineage>
        <taxon>Bacteria</taxon>
        <taxon>Pseudomonadati</taxon>
        <taxon>Bacteroidota</taxon>
        <taxon>Cytophagia</taxon>
        <taxon>Cytophagales</taxon>
        <taxon>Spirosomataceae</taxon>
        <taxon>Dyadobacter</taxon>
    </lineage>
</organism>
<keyword evidence="1" id="KW-0812">Transmembrane</keyword>
<comment type="caution">
    <text evidence="2">The sequence shown here is derived from an EMBL/GenBank/DDBJ whole genome shotgun (WGS) entry which is preliminary data.</text>
</comment>